<feature type="transmembrane region" description="Helical" evidence="2">
    <location>
        <begin position="132"/>
        <end position="150"/>
    </location>
</feature>
<feature type="transmembrane region" description="Helical" evidence="2">
    <location>
        <begin position="156"/>
        <end position="177"/>
    </location>
</feature>
<name>A0A0C9PMQ7_LACPA</name>
<dbReference type="AlphaFoldDB" id="A0A0C9PMQ7"/>
<gene>
    <name evidence="4" type="ORF">LC0644_0825</name>
</gene>
<dbReference type="SUPFAM" id="SSF47413">
    <property type="entry name" value="lambda repressor-like DNA-binding domains"/>
    <property type="match status" value="1"/>
</dbReference>
<organism evidence="4 5">
    <name type="scientific">Lacticaseibacillus paracasei NRIC 0644</name>
    <dbReference type="NCBI Taxonomy" id="1435038"/>
    <lineage>
        <taxon>Bacteria</taxon>
        <taxon>Bacillati</taxon>
        <taxon>Bacillota</taxon>
        <taxon>Bacilli</taxon>
        <taxon>Lactobacillales</taxon>
        <taxon>Lactobacillaceae</taxon>
        <taxon>Lacticaseibacillus</taxon>
    </lineage>
</organism>
<feature type="domain" description="HTH cro/C1-type" evidence="3">
    <location>
        <begin position="10"/>
        <end position="64"/>
    </location>
</feature>
<feature type="transmembrane region" description="Helical" evidence="2">
    <location>
        <begin position="102"/>
        <end position="120"/>
    </location>
</feature>
<evidence type="ECO:0000259" key="3">
    <source>
        <dbReference type="PROSITE" id="PS50943"/>
    </source>
</evidence>
<keyword evidence="1" id="KW-0238">DNA-binding</keyword>
<dbReference type="InterPro" id="IPR010982">
    <property type="entry name" value="Lambda_DNA-bd_dom_sf"/>
</dbReference>
<evidence type="ECO:0000256" key="2">
    <source>
        <dbReference type="SAM" id="Phobius"/>
    </source>
</evidence>
<dbReference type="RefSeq" id="WP_045137064.1">
    <property type="nucleotide sequence ID" value="NZ_BAYM01000061.1"/>
</dbReference>
<dbReference type="Proteomes" id="UP000032552">
    <property type="component" value="Unassembled WGS sequence"/>
</dbReference>
<dbReference type="GO" id="GO:0003677">
    <property type="term" value="F:DNA binding"/>
    <property type="evidence" value="ECO:0007669"/>
    <property type="project" value="UniProtKB-KW"/>
</dbReference>
<evidence type="ECO:0000313" key="5">
    <source>
        <dbReference type="Proteomes" id="UP000032552"/>
    </source>
</evidence>
<evidence type="ECO:0000313" key="4">
    <source>
        <dbReference type="EMBL" id="GAN36236.1"/>
    </source>
</evidence>
<dbReference type="CDD" id="cd00093">
    <property type="entry name" value="HTH_XRE"/>
    <property type="match status" value="1"/>
</dbReference>
<sequence length="185" mass="20750">MSDLSLGSRLKQLRKARGMTQSQLADDLFVSRKTVSSWETGRNQPDLQTICRLASYYQLTVDDLLHQQSVSHADDQRPITWLGPALAIILMGRLGFVALPEMLVLSDVVVIALAWLLVSWWQRYMHLRTIRWACSLLAVTFIVAAGLNLFKMDFGLQLIYLAAAVTLLIPIAGTALIKKIRSRPT</sequence>
<accession>A0A0C9PMQ7</accession>
<dbReference type="InterPro" id="IPR001387">
    <property type="entry name" value="Cro/C1-type_HTH"/>
</dbReference>
<keyword evidence="2" id="KW-0812">Transmembrane</keyword>
<reference evidence="5" key="1">
    <citation type="submission" date="2014-05" db="EMBL/GenBank/DDBJ databases">
        <title>Whole genome sequencing of Lactobacillus casei NRIC0644.</title>
        <authorList>
            <person name="Atarashi H."/>
            <person name="Yoshida Y."/>
            <person name="Fujimura S."/>
            <person name="Tanaka N."/>
            <person name="Shiwa Y."/>
            <person name="Yoshikawa H."/>
            <person name="Okada S."/>
            <person name="Nakagawa J."/>
        </authorList>
    </citation>
    <scope>NUCLEOTIDE SEQUENCE [LARGE SCALE GENOMIC DNA]</scope>
    <source>
        <strain evidence="5">NRIC0644</strain>
    </source>
</reference>
<dbReference type="Pfam" id="PF13560">
    <property type="entry name" value="HTH_31"/>
    <property type="match status" value="1"/>
</dbReference>
<dbReference type="PANTHER" id="PTHR46558:SF11">
    <property type="entry name" value="HTH-TYPE TRANSCRIPTIONAL REGULATOR XRE"/>
    <property type="match status" value="1"/>
</dbReference>
<comment type="caution">
    <text evidence="4">The sequence shown here is derived from an EMBL/GenBank/DDBJ whole genome shotgun (WGS) entry which is preliminary data.</text>
</comment>
<keyword evidence="2" id="KW-1133">Transmembrane helix</keyword>
<dbReference type="EMBL" id="BAYM01000061">
    <property type="protein sequence ID" value="GAN36236.1"/>
    <property type="molecule type" value="Genomic_DNA"/>
</dbReference>
<evidence type="ECO:0000256" key="1">
    <source>
        <dbReference type="ARBA" id="ARBA00023125"/>
    </source>
</evidence>
<dbReference type="PROSITE" id="PS50943">
    <property type="entry name" value="HTH_CROC1"/>
    <property type="match status" value="1"/>
</dbReference>
<dbReference type="PANTHER" id="PTHR46558">
    <property type="entry name" value="TRACRIPTIONAL REGULATORY PROTEIN-RELATED-RELATED"/>
    <property type="match status" value="1"/>
</dbReference>
<protein>
    <submittedName>
        <fullName evidence="4">XRE family transcriptional regulator</fullName>
    </submittedName>
</protein>
<dbReference type="Gene3D" id="1.10.260.40">
    <property type="entry name" value="lambda repressor-like DNA-binding domains"/>
    <property type="match status" value="1"/>
</dbReference>
<dbReference type="SMART" id="SM00530">
    <property type="entry name" value="HTH_XRE"/>
    <property type="match status" value="1"/>
</dbReference>
<proteinExistence type="predicted"/>
<keyword evidence="2" id="KW-0472">Membrane</keyword>